<proteinExistence type="predicted"/>
<dbReference type="AlphaFoldDB" id="A0A382MNP9"/>
<organism evidence="1">
    <name type="scientific">marine metagenome</name>
    <dbReference type="NCBI Taxonomy" id="408172"/>
    <lineage>
        <taxon>unclassified sequences</taxon>
        <taxon>metagenomes</taxon>
        <taxon>ecological metagenomes</taxon>
    </lineage>
</organism>
<name>A0A382MNP9_9ZZZZ</name>
<protein>
    <submittedName>
        <fullName evidence="1">Uncharacterized protein</fullName>
    </submittedName>
</protein>
<sequence length="55" mass="5545">MNTAAPASRTAALNSTLSSFDSLGSGPKTKPSGGSVSVWLSSTIVSSTVCQRVPF</sequence>
<dbReference type="EMBL" id="UINC01094799">
    <property type="protein sequence ID" value="SVC50346.1"/>
    <property type="molecule type" value="Genomic_DNA"/>
</dbReference>
<accession>A0A382MNP9</accession>
<feature type="non-terminal residue" evidence="1">
    <location>
        <position position="55"/>
    </location>
</feature>
<reference evidence="1" key="1">
    <citation type="submission" date="2018-05" db="EMBL/GenBank/DDBJ databases">
        <authorList>
            <person name="Lanie J.A."/>
            <person name="Ng W.-L."/>
            <person name="Kazmierczak K.M."/>
            <person name="Andrzejewski T.M."/>
            <person name="Davidsen T.M."/>
            <person name="Wayne K.J."/>
            <person name="Tettelin H."/>
            <person name="Glass J.I."/>
            <person name="Rusch D."/>
            <person name="Podicherti R."/>
            <person name="Tsui H.-C.T."/>
            <person name="Winkler M.E."/>
        </authorList>
    </citation>
    <scope>NUCLEOTIDE SEQUENCE</scope>
</reference>
<evidence type="ECO:0000313" key="1">
    <source>
        <dbReference type="EMBL" id="SVC50346.1"/>
    </source>
</evidence>
<gene>
    <name evidence="1" type="ORF">METZ01_LOCUS303200</name>
</gene>